<dbReference type="EMBL" id="KN823230">
    <property type="protein sequence ID" value="KIO19277.1"/>
    <property type="molecule type" value="Genomic_DNA"/>
</dbReference>
<evidence type="ECO:0000313" key="1">
    <source>
        <dbReference type="EMBL" id="KIO19277.1"/>
    </source>
</evidence>
<organism evidence="1 2">
    <name type="scientific">Tulasnella calospora MUT 4182</name>
    <dbReference type="NCBI Taxonomy" id="1051891"/>
    <lineage>
        <taxon>Eukaryota</taxon>
        <taxon>Fungi</taxon>
        <taxon>Dikarya</taxon>
        <taxon>Basidiomycota</taxon>
        <taxon>Agaricomycotina</taxon>
        <taxon>Agaricomycetes</taxon>
        <taxon>Cantharellales</taxon>
        <taxon>Tulasnellaceae</taxon>
        <taxon>Tulasnella</taxon>
    </lineage>
</organism>
<reference evidence="2" key="2">
    <citation type="submission" date="2015-01" db="EMBL/GenBank/DDBJ databases">
        <title>Evolutionary Origins and Diversification of the Mycorrhizal Mutualists.</title>
        <authorList>
            <consortium name="DOE Joint Genome Institute"/>
            <consortium name="Mycorrhizal Genomics Consortium"/>
            <person name="Kohler A."/>
            <person name="Kuo A."/>
            <person name="Nagy L.G."/>
            <person name="Floudas D."/>
            <person name="Copeland A."/>
            <person name="Barry K.W."/>
            <person name="Cichocki N."/>
            <person name="Veneault-Fourrey C."/>
            <person name="LaButti K."/>
            <person name="Lindquist E.A."/>
            <person name="Lipzen A."/>
            <person name="Lundell T."/>
            <person name="Morin E."/>
            <person name="Murat C."/>
            <person name="Riley R."/>
            <person name="Ohm R."/>
            <person name="Sun H."/>
            <person name="Tunlid A."/>
            <person name="Henrissat B."/>
            <person name="Grigoriev I.V."/>
            <person name="Hibbett D.S."/>
            <person name="Martin F."/>
        </authorList>
    </citation>
    <scope>NUCLEOTIDE SEQUENCE [LARGE SCALE GENOMIC DNA]</scope>
    <source>
        <strain evidence="2">MUT 4182</strain>
    </source>
</reference>
<evidence type="ECO:0000313" key="2">
    <source>
        <dbReference type="Proteomes" id="UP000054248"/>
    </source>
</evidence>
<dbReference type="HOGENOM" id="CLU_767667_0_0_1"/>
<proteinExistence type="predicted"/>
<accession>A0A0C3LCS3</accession>
<name>A0A0C3LCS3_9AGAM</name>
<reference evidence="1 2" key="1">
    <citation type="submission" date="2014-04" db="EMBL/GenBank/DDBJ databases">
        <authorList>
            <consortium name="DOE Joint Genome Institute"/>
            <person name="Kuo A."/>
            <person name="Girlanda M."/>
            <person name="Perotto S."/>
            <person name="Kohler A."/>
            <person name="Nagy L.G."/>
            <person name="Floudas D."/>
            <person name="Copeland A."/>
            <person name="Barry K.W."/>
            <person name="Cichocki N."/>
            <person name="Veneault-Fourrey C."/>
            <person name="LaButti K."/>
            <person name="Lindquist E.A."/>
            <person name="Lipzen A."/>
            <person name="Lundell T."/>
            <person name="Morin E."/>
            <person name="Murat C."/>
            <person name="Sun H."/>
            <person name="Tunlid A."/>
            <person name="Henrissat B."/>
            <person name="Grigoriev I.V."/>
            <person name="Hibbett D.S."/>
            <person name="Martin F."/>
            <person name="Nordberg H.P."/>
            <person name="Cantor M.N."/>
            <person name="Hua S.X."/>
        </authorList>
    </citation>
    <scope>NUCLEOTIDE SEQUENCE [LARGE SCALE GENOMIC DNA]</scope>
    <source>
        <strain evidence="1 2">MUT 4182</strain>
    </source>
</reference>
<keyword evidence="2" id="KW-1185">Reference proteome</keyword>
<sequence>MSSHHTLPLPPPPVLYSSEYFNRLLYQDIPSLHMPLTLPDSSLIHHVWEYKAAPTSSENLVTFDEHIPSMSDIQALLGDIQMAERNGFTVVTVNLRTASGQEVKSYSVSKIRIMACIHNQAESIKSASWLFQAVQPESGVLNCPGTAEFFQDCRIFDPLPGYSSAVPAWTLSCLTMDVDIHYWVIDLAMENLYLRIRTSATAGLHPIVLPPLFSIILLHQYSQPFPRLSNQLSTLSHFICNFVMLENFSGLSFLHCNGAHYSTYHYSGNSRLLYGNSLTSAPTAEAQQMVSALNWLLPGTGLPPIIEVSMMDVAFQGGGSCSGGIAALNALEKLYSLPGIAWHPNNALALRYMLMERLLCHAMTV</sequence>
<protein>
    <submittedName>
        <fullName evidence="1">Uncharacterized protein</fullName>
    </submittedName>
</protein>
<dbReference type="Proteomes" id="UP000054248">
    <property type="component" value="Unassembled WGS sequence"/>
</dbReference>
<dbReference type="STRING" id="1051891.A0A0C3LCS3"/>
<gene>
    <name evidence="1" type="ORF">M407DRAFT_31060</name>
</gene>
<dbReference type="OrthoDB" id="2994928at2759"/>
<dbReference type="AlphaFoldDB" id="A0A0C3LCS3"/>